<keyword evidence="6 7" id="KW-0472">Membrane</keyword>
<evidence type="ECO:0000256" key="6">
    <source>
        <dbReference type="ARBA" id="ARBA00023136"/>
    </source>
</evidence>
<comment type="subcellular location">
    <subcellularLocation>
        <location evidence="1 7">Cell membrane</location>
        <topology evidence="1 7">Multi-pass membrane protein</topology>
    </subcellularLocation>
</comment>
<feature type="domain" description="ABC transmembrane type-1" evidence="8">
    <location>
        <begin position="91"/>
        <end position="275"/>
    </location>
</feature>
<dbReference type="InterPro" id="IPR000515">
    <property type="entry name" value="MetI-like"/>
</dbReference>
<feature type="transmembrane region" description="Helical" evidence="7">
    <location>
        <begin position="128"/>
        <end position="148"/>
    </location>
</feature>
<dbReference type="GO" id="GO:0005886">
    <property type="term" value="C:plasma membrane"/>
    <property type="evidence" value="ECO:0007669"/>
    <property type="project" value="UniProtKB-SubCell"/>
</dbReference>
<dbReference type="Proteomes" id="UP000267017">
    <property type="component" value="Unassembled WGS sequence"/>
</dbReference>
<dbReference type="EMBL" id="RRCN01000001">
    <property type="protein sequence ID" value="RRJ62624.1"/>
    <property type="molecule type" value="Genomic_DNA"/>
</dbReference>
<organism evidence="9 10">
    <name type="scientific">Paenibacillus oralis</name>
    <dbReference type="NCBI Taxonomy" id="2490856"/>
    <lineage>
        <taxon>Bacteria</taxon>
        <taxon>Bacillati</taxon>
        <taxon>Bacillota</taxon>
        <taxon>Bacilli</taxon>
        <taxon>Bacillales</taxon>
        <taxon>Paenibacillaceae</taxon>
        <taxon>Paenibacillus</taxon>
    </lineage>
</organism>
<keyword evidence="2 7" id="KW-0813">Transport</keyword>
<protein>
    <submittedName>
        <fullName evidence="9">Carbohydrate ABC transporter permease</fullName>
    </submittedName>
</protein>
<keyword evidence="10" id="KW-1185">Reference proteome</keyword>
<gene>
    <name evidence="9" type="ORF">EHV15_06465</name>
</gene>
<dbReference type="Pfam" id="PF00528">
    <property type="entry name" value="BPD_transp_1"/>
    <property type="match status" value="1"/>
</dbReference>
<keyword evidence="3" id="KW-1003">Cell membrane</keyword>
<dbReference type="AlphaFoldDB" id="A0A3P3TXV8"/>
<dbReference type="SUPFAM" id="SSF161098">
    <property type="entry name" value="MetI-like"/>
    <property type="match status" value="1"/>
</dbReference>
<dbReference type="OrthoDB" id="9771544at2"/>
<evidence type="ECO:0000256" key="1">
    <source>
        <dbReference type="ARBA" id="ARBA00004651"/>
    </source>
</evidence>
<feature type="transmembrane region" description="Helical" evidence="7">
    <location>
        <begin position="254"/>
        <end position="275"/>
    </location>
</feature>
<feature type="transmembrane region" description="Helical" evidence="7">
    <location>
        <begin position="12"/>
        <end position="32"/>
    </location>
</feature>
<proteinExistence type="inferred from homology"/>
<reference evidence="9 10" key="1">
    <citation type="submission" date="2018-11" db="EMBL/GenBank/DDBJ databases">
        <title>Genome sequencing of Paenibacillus sp. KCOM 3021 (= ChDC PVNT-B20).</title>
        <authorList>
            <person name="Kook J.-K."/>
            <person name="Park S.-N."/>
            <person name="Lim Y.K."/>
        </authorList>
    </citation>
    <scope>NUCLEOTIDE SEQUENCE [LARGE SCALE GENOMIC DNA]</scope>
    <source>
        <strain evidence="9 10">KCOM 3021</strain>
    </source>
</reference>
<dbReference type="RefSeq" id="WP_128630511.1">
    <property type="nucleotide sequence ID" value="NZ_RRCN01000001.1"/>
</dbReference>
<dbReference type="Gene3D" id="1.10.3720.10">
    <property type="entry name" value="MetI-like"/>
    <property type="match status" value="1"/>
</dbReference>
<comment type="similarity">
    <text evidence="7">Belongs to the binding-protein-dependent transport system permease family.</text>
</comment>
<feature type="transmembrane region" description="Helical" evidence="7">
    <location>
        <begin position="90"/>
        <end position="116"/>
    </location>
</feature>
<evidence type="ECO:0000313" key="9">
    <source>
        <dbReference type="EMBL" id="RRJ62624.1"/>
    </source>
</evidence>
<dbReference type="PANTHER" id="PTHR43744">
    <property type="entry name" value="ABC TRANSPORTER PERMEASE PROTEIN MG189-RELATED-RELATED"/>
    <property type="match status" value="1"/>
</dbReference>
<comment type="caution">
    <text evidence="9">The sequence shown here is derived from an EMBL/GenBank/DDBJ whole genome shotgun (WGS) entry which is preliminary data.</text>
</comment>
<feature type="transmembrane region" description="Helical" evidence="7">
    <location>
        <begin position="201"/>
        <end position="223"/>
    </location>
</feature>
<feature type="transmembrane region" description="Helical" evidence="7">
    <location>
        <begin position="160"/>
        <end position="180"/>
    </location>
</feature>
<sequence length="290" mass="31976">MQVIKAVQKALLTAFLGVIGLLLLFPVVITFTNSLMTEQELKINYGVIGKLTEVTSTGAGTFVNLKGVPDQVTLEQYGRLLVYTPKYLVMFWNSAGLVLPIIAGQTAVAAMAAYALSKLRFRGRDALFLVYLLSMLMPFQVTLVPNYIMADKLGLLHSPGAVILPGVFAAFGVFMLRQFMLHIPYAYIEAAKMDGAGHLRIFLTLILPMVKPGLAALVVLLFVDYWNMVEQPLIFLDPLKQPLSVFLSRLSGEWGMAFAASMLYMSPMVLLFLYAETYFIEGVQLSGIKG</sequence>
<keyword evidence="4 7" id="KW-0812">Transmembrane</keyword>
<evidence type="ECO:0000256" key="5">
    <source>
        <dbReference type="ARBA" id="ARBA00022989"/>
    </source>
</evidence>
<evidence type="ECO:0000256" key="2">
    <source>
        <dbReference type="ARBA" id="ARBA00022448"/>
    </source>
</evidence>
<name>A0A3P3TXV8_9BACL</name>
<dbReference type="GO" id="GO:0055085">
    <property type="term" value="P:transmembrane transport"/>
    <property type="evidence" value="ECO:0007669"/>
    <property type="project" value="InterPro"/>
</dbReference>
<dbReference type="PROSITE" id="PS50928">
    <property type="entry name" value="ABC_TM1"/>
    <property type="match status" value="1"/>
</dbReference>
<evidence type="ECO:0000256" key="4">
    <source>
        <dbReference type="ARBA" id="ARBA00022692"/>
    </source>
</evidence>
<dbReference type="PANTHER" id="PTHR43744:SF12">
    <property type="entry name" value="ABC TRANSPORTER PERMEASE PROTEIN MG189-RELATED"/>
    <property type="match status" value="1"/>
</dbReference>
<dbReference type="CDD" id="cd06261">
    <property type="entry name" value="TM_PBP2"/>
    <property type="match status" value="1"/>
</dbReference>
<evidence type="ECO:0000256" key="3">
    <source>
        <dbReference type="ARBA" id="ARBA00022475"/>
    </source>
</evidence>
<evidence type="ECO:0000313" key="10">
    <source>
        <dbReference type="Proteomes" id="UP000267017"/>
    </source>
</evidence>
<evidence type="ECO:0000256" key="7">
    <source>
        <dbReference type="RuleBase" id="RU363032"/>
    </source>
</evidence>
<accession>A0A3P3TXV8</accession>
<evidence type="ECO:0000259" key="8">
    <source>
        <dbReference type="PROSITE" id="PS50928"/>
    </source>
</evidence>
<dbReference type="InterPro" id="IPR035906">
    <property type="entry name" value="MetI-like_sf"/>
</dbReference>
<keyword evidence="5 7" id="KW-1133">Transmembrane helix</keyword>